<name>A0AA40HM43_CNENI</name>
<keyword evidence="2" id="KW-1185">Reference proteome</keyword>
<dbReference type="Proteomes" id="UP001177744">
    <property type="component" value="Unassembled WGS sequence"/>
</dbReference>
<protein>
    <submittedName>
        <fullName evidence="1">Uncharacterized protein</fullName>
    </submittedName>
</protein>
<accession>A0AA40HM43</accession>
<proteinExistence type="predicted"/>
<reference evidence="1" key="1">
    <citation type="submission" date="2023-06" db="EMBL/GenBank/DDBJ databases">
        <title>Reference genome for the Northern bat (Eptesicus nilssonii), a most northern bat species.</title>
        <authorList>
            <person name="Laine V.N."/>
            <person name="Pulliainen A.T."/>
            <person name="Lilley T.M."/>
        </authorList>
    </citation>
    <scope>NUCLEOTIDE SEQUENCE</scope>
    <source>
        <strain evidence="1">BLF_Eptnil</strain>
        <tissue evidence="1">Kidney</tissue>
    </source>
</reference>
<comment type="caution">
    <text evidence="1">The sequence shown here is derived from an EMBL/GenBank/DDBJ whole genome shotgun (WGS) entry which is preliminary data.</text>
</comment>
<sequence length="179" mass="20116">MTERFKTPVEDMTADVGKTARELELEVEPEDVTALLQSHDKTLKNEELLLMDEQRKWFLQMKSTPGEDAVKIAGVITQDLEYCIKLVETVDSQALLWVKCHPTASHATEKLFVKGRESAILQAETSHPWVPMTSAVPGKGLENKLYTTCLTCWTSRLSQAIYCPHQRLSSFLPGGILVK</sequence>
<organism evidence="1 2">
    <name type="scientific">Cnephaeus nilssonii</name>
    <name type="common">Northern bat</name>
    <name type="synonym">Eptesicus nilssonii</name>
    <dbReference type="NCBI Taxonomy" id="3371016"/>
    <lineage>
        <taxon>Eukaryota</taxon>
        <taxon>Metazoa</taxon>
        <taxon>Chordata</taxon>
        <taxon>Craniata</taxon>
        <taxon>Vertebrata</taxon>
        <taxon>Euteleostomi</taxon>
        <taxon>Mammalia</taxon>
        <taxon>Eutheria</taxon>
        <taxon>Laurasiatheria</taxon>
        <taxon>Chiroptera</taxon>
        <taxon>Yangochiroptera</taxon>
        <taxon>Vespertilionidae</taxon>
        <taxon>Cnephaeus</taxon>
    </lineage>
</organism>
<dbReference type="AlphaFoldDB" id="A0AA40HM43"/>
<evidence type="ECO:0000313" key="1">
    <source>
        <dbReference type="EMBL" id="KAK1333275.1"/>
    </source>
</evidence>
<evidence type="ECO:0000313" key="2">
    <source>
        <dbReference type="Proteomes" id="UP001177744"/>
    </source>
</evidence>
<gene>
    <name evidence="1" type="ORF">QTO34_006816</name>
</gene>
<dbReference type="EMBL" id="JAULJE010000017">
    <property type="protein sequence ID" value="KAK1333275.1"/>
    <property type="molecule type" value="Genomic_DNA"/>
</dbReference>